<sequence length="78" mass="9217">MPVKFKNNVAKFTDLLSIEDAETLFNWFIKKKKPKIDLSKLNHLHTACLQLLLIFKPKIIALPEQKDLKMFFNAWEET</sequence>
<comment type="caution">
    <text evidence="1">The sequence shown here is derived from an EMBL/GenBank/DDBJ whole genome shotgun (WGS) entry which is preliminary data.</text>
</comment>
<dbReference type="EMBL" id="DRWR01000108">
    <property type="protein sequence ID" value="HHQ16431.1"/>
    <property type="molecule type" value="Genomic_DNA"/>
</dbReference>
<proteinExistence type="predicted"/>
<name>A0A7V6CE59_9BACT</name>
<dbReference type="AlphaFoldDB" id="A0A7V6CE59"/>
<protein>
    <submittedName>
        <fullName evidence="1">Uncharacterized protein</fullName>
    </submittedName>
</protein>
<evidence type="ECO:0000313" key="1">
    <source>
        <dbReference type="EMBL" id="HHQ16431.1"/>
    </source>
</evidence>
<gene>
    <name evidence="1" type="ORF">ENM15_06430</name>
</gene>
<organism evidence="1">
    <name type="scientific">Thermodesulfobacterium geofontis</name>
    <dbReference type="NCBI Taxonomy" id="1295609"/>
    <lineage>
        <taxon>Bacteria</taxon>
        <taxon>Pseudomonadati</taxon>
        <taxon>Thermodesulfobacteriota</taxon>
        <taxon>Thermodesulfobacteria</taxon>
        <taxon>Thermodesulfobacteriales</taxon>
        <taxon>Thermodesulfobacteriaceae</taxon>
        <taxon>Thermodesulfobacterium</taxon>
    </lineage>
</organism>
<accession>A0A7V6CE59</accession>
<reference evidence="1" key="1">
    <citation type="journal article" date="2020" name="mSystems">
        <title>Genome- and Community-Level Interaction Insights into Carbon Utilization and Element Cycling Functions of Hydrothermarchaeota in Hydrothermal Sediment.</title>
        <authorList>
            <person name="Zhou Z."/>
            <person name="Liu Y."/>
            <person name="Xu W."/>
            <person name="Pan J."/>
            <person name="Luo Z.H."/>
            <person name="Li M."/>
        </authorList>
    </citation>
    <scope>NUCLEOTIDE SEQUENCE [LARGE SCALE GENOMIC DNA]</scope>
    <source>
        <strain evidence="1">SpSt-106</strain>
    </source>
</reference>